<proteinExistence type="inferred from homology"/>
<dbReference type="GO" id="GO:0015628">
    <property type="term" value="P:protein secretion by the type II secretion system"/>
    <property type="evidence" value="ECO:0007669"/>
    <property type="project" value="InterPro"/>
</dbReference>
<dbReference type="RefSeq" id="WP_087107731.1">
    <property type="nucleotide sequence ID" value="NZ_CBCSCN010000001.1"/>
</dbReference>
<keyword evidence="7" id="KW-0653">Protein transport</keyword>
<dbReference type="NCBIfam" id="TIGR01713">
    <property type="entry name" value="typeII_sec_gspC"/>
    <property type="match status" value="1"/>
</dbReference>
<evidence type="ECO:0000313" key="13">
    <source>
        <dbReference type="Proteomes" id="UP000196573"/>
    </source>
</evidence>
<keyword evidence="8 10" id="KW-1133">Transmembrane helix</keyword>
<evidence type="ECO:0000256" key="7">
    <source>
        <dbReference type="ARBA" id="ARBA00022927"/>
    </source>
</evidence>
<comment type="subcellular location">
    <subcellularLocation>
        <location evidence="1">Cell inner membrane</location>
    </subcellularLocation>
</comment>
<organism evidence="12 13">
    <name type="scientific">Parendozoicomonas haliclonae</name>
    <dbReference type="NCBI Taxonomy" id="1960125"/>
    <lineage>
        <taxon>Bacteria</taxon>
        <taxon>Pseudomonadati</taxon>
        <taxon>Pseudomonadota</taxon>
        <taxon>Gammaproteobacteria</taxon>
        <taxon>Oceanospirillales</taxon>
        <taxon>Endozoicomonadaceae</taxon>
        <taxon>Parendozoicomonas</taxon>
    </lineage>
</organism>
<evidence type="ECO:0000256" key="2">
    <source>
        <dbReference type="ARBA" id="ARBA00007986"/>
    </source>
</evidence>
<reference evidence="12 13" key="1">
    <citation type="submission" date="2017-03" db="EMBL/GenBank/DDBJ databases">
        <authorList>
            <person name="Afonso C.L."/>
            <person name="Miller P.J."/>
            <person name="Scott M.A."/>
            <person name="Spackman E."/>
            <person name="Goraichik I."/>
            <person name="Dimitrov K.M."/>
            <person name="Suarez D.L."/>
            <person name="Swayne D.E."/>
        </authorList>
    </citation>
    <scope>NUCLEOTIDE SEQUENCE [LARGE SCALE GENOMIC DNA]</scope>
    <source>
        <strain evidence="12">SB41UT1</strain>
    </source>
</reference>
<keyword evidence="13" id="KW-1185">Reference proteome</keyword>
<evidence type="ECO:0000256" key="8">
    <source>
        <dbReference type="ARBA" id="ARBA00022989"/>
    </source>
</evidence>
<keyword evidence="6 10" id="KW-0812">Transmembrane</keyword>
<dbReference type="Gene3D" id="2.30.42.10">
    <property type="match status" value="1"/>
</dbReference>
<dbReference type="InterPro" id="IPR001639">
    <property type="entry name" value="T2SS_protein-GspC"/>
</dbReference>
<keyword evidence="5" id="KW-0997">Cell inner membrane</keyword>
<keyword evidence="4" id="KW-1003">Cell membrane</keyword>
<comment type="similarity">
    <text evidence="2">Belongs to the GSP C family.</text>
</comment>
<dbReference type="EMBL" id="FWPT01000002">
    <property type="protein sequence ID" value="SMA40029.1"/>
    <property type="molecule type" value="Genomic_DNA"/>
</dbReference>
<dbReference type="InterPro" id="IPR036034">
    <property type="entry name" value="PDZ_sf"/>
</dbReference>
<dbReference type="GO" id="GO:0005886">
    <property type="term" value="C:plasma membrane"/>
    <property type="evidence" value="ECO:0007669"/>
    <property type="project" value="UniProtKB-SubCell"/>
</dbReference>
<evidence type="ECO:0000313" key="12">
    <source>
        <dbReference type="EMBL" id="SMA40029.1"/>
    </source>
</evidence>
<feature type="transmembrane region" description="Helical" evidence="10">
    <location>
        <begin position="20"/>
        <end position="42"/>
    </location>
</feature>
<evidence type="ECO:0000256" key="6">
    <source>
        <dbReference type="ARBA" id="ARBA00022692"/>
    </source>
</evidence>
<dbReference type="Proteomes" id="UP000196573">
    <property type="component" value="Unassembled WGS sequence"/>
</dbReference>
<dbReference type="GO" id="GO:0015627">
    <property type="term" value="C:type II protein secretion system complex"/>
    <property type="evidence" value="ECO:0007669"/>
    <property type="project" value="InterPro"/>
</dbReference>
<protein>
    <submittedName>
        <fullName evidence="12">Type II secretion system protein C</fullName>
    </submittedName>
</protein>
<dbReference type="AlphaFoldDB" id="A0A1X7AH02"/>
<evidence type="ECO:0000256" key="5">
    <source>
        <dbReference type="ARBA" id="ARBA00022519"/>
    </source>
</evidence>
<feature type="domain" description="Type II secretion system protein GspC N-terminal" evidence="11">
    <location>
        <begin position="25"/>
        <end position="160"/>
    </location>
</feature>
<evidence type="ECO:0000256" key="4">
    <source>
        <dbReference type="ARBA" id="ARBA00022475"/>
    </source>
</evidence>
<sequence>MFTKVKQALALRRSEARFAFVIEVVLVVILAHQLASLFWVMFPAADAGKAPAWSPDQNSISSIPSSVRYSALDSLEIFGPVAQQPVRPAENENVPASRIKARITGMLVSNSPEHSLVILKEQSRESSYRVGEKLKSANATIIAIEPGRVIVETRGRREAILFAGAANQPKAIARNVQPTRQVSRTAPELKQGVLDNPGSLMEMINISPVKRNGELVGYRVNPGSRPELFDKAGLQRGDIALSINGYDLTSQKEAMAFMQNLPGLNRISLTVERQGQIYQIDLST</sequence>
<evidence type="ECO:0000259" key="11">
    <source>
        <dbReference type="Pfam" id="PF11356"/>
    </source>
</evidence>
<evidence type="ECO:0000256" key="1">
    <source>
        <dbReference type="ARBA" id="ARBA00004533"/>
    </source>
</evidence>
<keyword evidence="3" id="KW-0813">Transport</keyword>
<evidence type="ECO:0000256" key="3">
    <source>
        <dbReference type="ARBA" id="ARBA00022448"/>
    </source>
</evidence>
<evidence type="ECO:0000256" key="9">
    <source>
        <dbReference type="ARBA" id="ARBA00023136"/>
    </source>
</evidence>
<keyword evidence="9 10" id="KW-0472">Membrane</keyword>
<dbReference type="Gene3D" id="2.30.30.830">
    <property type="match status" value="1"/>
</dbReference>
<gene>
    <name evidence="12" type="primary">epsC_2</name>
    <name evidence="12" type="ORF">EHSB41UT_01127</name>
</gene>
<evidence type="ECO:0000256" key="10">
    <source>
        <dbReference type="SAM" id="Phobius"/>
    </source>
</evidence>
<dbReference type="InterPro" id="IPR024961">
    <property type="entry name" value="T2SS_GspC_N"/>
</dbReference>
<name>A0A1X7AH02_9GAMM</name>
<dbReference type="Pfam" id="PF11356">
    <property type="entry name" value="T2SSC"/>
    <property type="match status" value="1"/>
</dbReference>
<accession>A0A1X7AH02</accession>
<dbReference type="SUPFAM" id="SSF50156">
    <property type="entry name" value="PDZ domain-like"/>
    <property type="match status" value="1"/>
</dbReference>